<gene>
    <name evidence="3" type="ORF">R4P48_13750</name>
</gene>
<dbReference type="InterPro" id="IPR011741">
    <property type="entry name" value="Phg_2220_C"/>
</dbReference>
<feature type="region of interest" description="Disordered" evidence="1">
    <location>
        <begin position="126"/>
        <end position="152"/>
    </location>
</feature>
<dbReference type="RefSeq" id="WP_317678538.1">
    <property type="nucleotide sequence ID" value="NZ_JAWLOF010000009.1"/>
</dbReference>
<reference evidence="3 4" key="1">
    <citation type="submission" date="2023-10" db="EMBL/GenBank/DDBJ databases">
        <authorList>
            <person name="Dale J."/>
        </authorList>
    </citation>
    <scope>NUCLEOTIDE SEQUENCE [LARGE SCALE GENOMIC DNA]</scope>
    <source>
        <strain evidence="3 4">2023EL-00970</strain>
    </source>
</reference>
<protein>
    <submittedName>
        <fullName evidence="3">Conserved phage C-terminal domain-containing protein</fullName>
    </submittedName>
</protein>
<feature type="domain" description="Phage conserved hypothetical protein C-terminal" evidence="2">
    <location>
        <begin position="199"/>
        <end position="271"/>
    </location>
</feature>
<sequence length="316" mass="35451">MSQIFEIVQSLSGQRNCITIPVPYLDFFAGDQQAHALGAVLNQLVFWSGKSDLNDGWFYKEHSELAAEIRGVSEDQVQRLVNKICTRWLPDVVQKAQRQVNGTKKTHYRINGEALIDVLFPPTPVSAESRNGKREVAEPVPQNHGTGNAEARDPNREVAEPILYTDHYSDHHKQIINPSCPVAAQPDPAVVITDQAKQVLSHLNKTTGSRYQVCKSSLENIRARLADGFTPEELVLVVDYSVEEWGSDLKMAKYLRPSTLFLPSKFPGYLQSANKWETAGRPARETWGQRNKLPDSAVFRSNHQDVAYTIPEGFRG</sequence>
<proteinExistence type="predicted"/>
<evidence type="ECO:0000256" key="1">
    <source>
        <dbReference type="SAM" id="MobiDB-lite"/>
    </source>
</evidence>
<dbReference type="Pfam" id="PF09524">
    <property type="entry name" value="Phg_2220_C"/>
    <property type="match status" value="1"/>
</dbReference>
<accession>A0ABU4E3P6</accession>
<name>A0ABU4E3P6_9ENTR</name>
<comment type="caution">
    <text evidence="3">The sequence shown here is derived from an EMBL/GenBank/DDBJ whole genome shotgun (WGS) entry which is preliminary data.</text>
</comment>
<evidence type="ECO:0000259" key="2">
    <source>
        <dbReference type="Pfam" id="PF09524"/>
    </source>
</evidence>
<dbReference type="EMBL" id="JAWLOF010000009">
    <property type="protein sequence ID" value="MDV7023735.1"/>
    <property type="molecule type" value="Genomic_DNA"/>
</dbReference>
<organism evidence="3 4">
    <name type="scientific">Atlantibacter subterraneus</name>
    <dbReference type="NCBI Taxonomy" id="255519"/>
    <lineage>
        <taxon>Bacteria</taxon>
        <taxon>Pseudomonadati</taxon>
        <taxon>Pseudomonadota</taxon>
        <taxon>Gammaproteobacteria</taxon>
        <taxon>Enterobacterales</taxon>
        <taxon>Enterobacteriaceae</taxon>
        <taxon>Atlantibacter</taxon>
    </lineage>
</organism>
<keyword evidence="4" id="KW-1185">Reference proteome</keyword>
<evidence type="ECO:0000313" key="3">
    <source>
        <dbReference type="EMBL" id="MDV7023735.1"/>
    </source>
</evidence>
<dbReference type="Proteomes" id="UP001187066">
    <property type="component" value="Unassembled WGS sequence"/>
</dbReference>
<evidence type="ECO:0000313" key="4">
    <source>
        <dbReference type="Proteomes" id="UP001187066"/>
    </source>
</evidence>